<dbReference type="PANTHER" id="PTHR47018:SF3">
    <property type="entry name" value="MYCBP-ASSOCIATED PROTEIN"/>
    <property type="match status" value="1"/>
</dbReference>
<evidence type="ECO:0000313" key="4">
    <source>
        <dbReference type="Proteomes" id="UP000677228"/>
    </source>
</evidence>
<feature type="region of interest" description="Disordered" evidence="1">
    <location>
        <begin position="88"/>
        <end position="127"/>
    </location>
</feature>
<dbReference type="Proteomes" id="UP000677228">
    <property type="component" value="Unassembled WGS sequence"/>
</dbReference>
<protein>
    <submittedName>
        <fullName evidence="2">Uncharacterized protein</fullName>
    </submittedName>
</protein>
<dbReference type="EMBL" id="CAJOBA010035815">
    <property type="protein sequence ID" value="CAF4011365.1"/>
    <property type="molecule type" value="Genomic_DNA"/>
</dbReference>
<dbReference type="AlphaFoldDB" id="A0A8S2EE35"/>
<dbReference type="Proteomes" id="UP000682733">
    <property type="component" value="Unassembled WGS sequence"/>
</dbReference>
<evidence type="ECO:0000256" key="1">
    <source>
        <dbReference type="SAM" id="MobiDB-lite"/>
    </source>
</evidence>
<dbReference type="PANTHER" id="PTHR47018">
    <property type="entry name" value="CXC DOMAIN-CONTAINING PROTEIN-RELATED"/>
    <property type="match status" value="1"/>
</dbReference>
<dbReference type="EMBL" id="CAJNOK010014283">
    <property type="protein sequence ID" value="CAF1201493.1"/>
    <property type="molecule type" value="Genomic_DNA"/>
</dbReference>
<comment type="caution">
    <text evidence="2">The sequence shown here is derived from an EMBL/GenBank/DDBJ whole genome shotgun (WGS) entry which is preliminary data.</text>
</comment>
<gene>
    <name evidence="2" type="ORF">OVA965_LOCUS24008</name>
    <name evidence="3" type="ORF">TMI583_LOCUS24728</name>
</gene>
<evidence type="ECO:0000313" key="3">
    <source>
        <dbReference type="EMBL" id="CAF4011365.1"/>
    </source>
</evidence>
<proteinExistence type="predicted"/>
<accession>A0A8S2EE35</accession>
<sequence length="1108" mass="126863">MSKRRYCALCDKEDSLAKSNYVLVSSIDVEKKLKESYESLNDKPLRQPLLYRNVHRSCYTKYYHRSWKSSNSVERTLLKNINTRMPLSNLTNHLPSRSTLSRTSNSSSIKQSHSTEADKQQLSSSPVQQVALRSSSQLFQTALLDQQIQTSLSSSETNVTTQLFTVDNDFDLFSNYFEEQNVNSILLRGKETRKEIPPLNVSELTSYSDKESSMEMGQRIPMSSLMDKEDSNDCGTTATNVYDRAQAPFSSSEKTRKNIEERKTIVGSRRKLDYGQDEILLSPSTPIDTMNSEKMLFTRLSSYHIFKRSSISTGNSARSQRKSASLESCATTCRHSQRRIHQPALIDNSDSYPMDDQQKSSLYSNAFDELCGWLEDRIQTDVLIPLTTMQNKYHHLLQQRNEQLTEAIVRTSAIRGRLESKYGDRLFFTQLSKRQGTHVCVNDIATLSRLSLIKSSEDNYIHNQHHRVEQQEQQVKNAQFNFYRHTRSSQLLNVINRFGHSASYKTIVRLNQRVAEAVGKSSSSSQLPPSAQRQQNFIVVVVDNFDQNKESLHGENSIHIANRIMVQTSENNELLSDVGDCINQLCTDVLMLNTNNTIISIPTAPPSTATFRYSQSYQPYVDQSYTSVLLAYGITKLAYDNKNNLNKLIDLSEQYCLPLLSGYCARYLQHTKRPIHSVSFCTPINNDPSSLETAEMCLTSTKLSLLDSKFQKEVVLVADEKIYRMCIKAKRQNPLEFQNIMIYAGDFHVMKNYMVVVWDVLNGSGVDDVLGAIFKGATLRSILTVHHFNKSLRCCKLLYTALSMLFMESFFNTSSSGVSITDALRTTLEQAPSEYVVDKTHKQWFKQLLNDIEQQQLSTVVADWAQEKIKQNTTFQFWYFVLKKLLEPLMTFYMSVRIGNFEGGISGRFNSHLIEIWVQSYAFRSLLSSITHEIAGLETTTNTIDSHVECSPNRLFNDNNDLSTIIDKLKGEKIFSTDNERCRKLLSGKIIHDDIINHICSSFDRGSAAMKTFIQERCIDRTIEPDARLPAMVRLKLVDTDTYLPHNTQQSLKKKKNNNNKMSKFLKMADEQIKKIIILNEFRLSVSKKLIFSTTEQYFTKPTCNFFR</sequence>
<evidence type="ECO:0000313" key="2">
    <source>
        <dbReference type="EMBL" id="CAF1201493.1"/>
    </source>
</evidence>
<organism evidence="2 4">
    <name type="scientific">Didymodactylos carnosus</name>
    <dbReference type="NCBI Taxonomy" id="1234261"/>
    <lineage>
        <taxon>Eukaryota</taxon>
        <taxon>Metazoa</taxon>
        <taxon>Spiralia</taxon>
        <taxon>Gnathifera</taxon>
        <taxon>Rotifera</taxon>
        <taxon>Eurotatoria</taxon>
        <taxon>Bdelloidea</taxon>
        <taxon>Philodinida</taxon>
        <taxon>Philodinidae</taxon>
        <taxon>Didymodactylos</taxon>
    </lineage>
</organism>
<feature type="compositionally biased region" description="Low complexity" evidence="1">
    <location>
        <begin position="96"/>
        <end position="108"/>
    </location>
</feature>
<reference evidence="2" key="1">
    <citation type="submission" date="2021-02" db="EMBL/GenBank/DDBJ databases">
        <authorList>
            <person name="Nowell W R."/>
        </authorList>
    </citation>
    <scope>NUCLEOTIDE SEQUENCE</scope>
</reference>
<name>A0A8S2EE35_9BILA</name>